<evidence type="ECO:0000313" key="2">
    <source>
        <dbReference type="Proteomes" id="UP000547976"/>
    </source>
</evidence>
<evidence type="ECO:0000313" key="1">
    <source>
        <dbReference type="EMBL" id="KAF5584268.1"/>
    </source>
</evidence>
<dbReference type="Proteomes" id="UP000547976">
    <property type="component" value="Unassembled WGS sequence"/>
</dbReference>
<gene>
    <name evidence="1" type="ORF">FSUBG_12835</name>
</gene>
<protein>
    <submittedName>
        <fullName evidence="1">Uncharacterized protein</fullName>
    </submittedName>
</protein>
<comment type="caution">
    <text evidence="1">The sequence shown here is derived from an EMBL/GenBank/DDBJ whole genome shotgun (WGS) entry which is preliminary data.</text>
</comment>
<name>A0A8H5L465_GIBSU</name>
<accession>A0A8H5L465</accession>
<sequence length="461" mass="53316">MSLTERKNKSQKVGLLDLPNELLFSIIEDEDMCWRDHLRIHQVSSRLFQLTFKHVYDGERDIFLHACSSANLDLMIECLKHRNVPTSHVWHQHEWCLTPLDILSFAFQDGDCSSGQYIKVAGWLFDNGYKTDQIVSSKDGMITSRVVSPLLLTMFSTATDTDDHRGICQAIEFLTSKGLGFPGSSQMLKRVSHRKMGDRRSGYRAFARDSGSDMEMILQSAFPPALFDLFLKNLFSDFGLTLQSRLAPNHLRDDVSPCEQTRLNDLVRILFDDLFAPWIYKGDSPSYFSDTFEAKIKLLVKNDGIAAYEQPALESILEALRRIEARQRDNNGSLNFERDGTWCWRELCVSISQTLVPDHRQYWIRHSLEDPPREIHFGVERRVHEFVRPRSWYPPDDLIAVRSTLLGRPLLGDAHDKLDPSWLEDRTQQDWVNMPLDAWNFIRLQGGSGGSRRRIVRRRLN</sequence>
<dbReference type="EMBL" id="JAAOAV010000293">
    <property type="protein sequence ID" value="KAF5584268.1"/>
    <property type="molecule type" value="Genomic_DNA"/>
</dbReference>
<dbReference type="AlphaFoldDB" id="A0A8H5L465"/>
<organism evidence="1 2">
    <name type="scientific">Gibberella subglutinans</name>
    <name type="common">Fusarium subglutinans</name>
    <dbReference type="NCBI Taxonomy" id="42677"/>
    <lineage>
        <taxon>Eukaryota</taxon>
        <taxon>Fungi</taxon>
        <taxon>Dikarya</taxon>
        <taxon>Ascomycota</taxon>
        <taxon>Pezizomycotina</taxon>
        <taxon>Sordariomycetes</taxon>
        <taxon>Hypocreomycetidae</taxon>
        <taxon>Hypocreales</taxon>
        <taxon>Nectriaceae</taxon>
        <taxon>Fusarium</taxon>
        <taxon>Fusarium fujikuroi species complex</taxon>
    </lineage>
</organism>
<reference evidence="1 2" key="1">
    <citation type="submission" date="2020-05" db="EMBL/GenBank/DDBJ databases">
        <title>Identification and distribution of gene clusters putatively required for synthesis of sphingolipid metabolism inhibitors in phylogenetically diverse species of the filamentous fungus Fusarium.</title>
        <authorList>
            <person name="Kim H.-S."/>
            <person name="Busman M."/>
            <person name="Brown D.W."/>
            <person name="Divon H."/>
            <person name="Uhlig S."/>
            <person name="Proctor R.H."/>
        </authorList>
    </citation>
    <scope>NUCLEOTIDE SEQUENCE [LARGE SCALE GENOMIC DNA]</scope>
    <source>
        <strain evidence="1 2">NRRL 66333</strain>
    </source>
</reference>
<dbReference type="OrthoDB" id="5102725at2759"/>
<proteinExistence type="predicted"/>
<keyword evidence="2" id="KW-1185">Reference proteome</keyword>
<dbReference type="RefSeq" id="XP_036531695.1">
    <property type="nucleotide sequence ID" value="XM_036677663.1"/>
</dbReference>
<dbReference type="GeneID" id="59312381"/>